<keyword evidence="4" id="KW-0804">Transcription</keyword>
<dbReference type="InterPro" id="IPR009061">
    <property type="entry name" value="DNA-bd_dom_put_sf"/>
</dbReference>
<dbReference type="RefSeq" id="WP_022937301.1">
    <property type="nucleotide sequence ID" value="NZ_CABKRQ010000002.1"/>
</dbReference>
<dbReference type="PANTHER" id="PTHR30204:SF69">
    <property type="entry name" value="MERR-FAMILY TRANSCRIPTIONAL REGULATOR"/>
    <property type="match status" value="1"/>
</dbReference>
<keyword evidence="3 6" id="KW-0238">DNA-binding</keyword>
<accession>A0A318KMS5</accession>
<keyword evidence="2" id="KW-0805">Transcription regulation</keyword>
<dbReference type="Proteomes" id="UP000247612">
    <property type="component" value="Unassembled WGS sequence"/>
</dbReference>
<dbReference type="STRING" id="1034346.GCA_000313565_00987"/>
<dbReference type="OrthoDB" id="9791488at2"/>
<dbReference type="CDD" id="cd00592">
    <property type="entry name" value="HTH_MerR-like"/>
    <property type="match status" value="1"/>
</dbReference>
<dbReference type="AlphaFoldDB" id="A0A318KMS5"/>
<evidence type="ECO:0000313" key="7">
    <source>
        <dbReference type="Proteomes" id="UP000247612"/>
    </source>
</evidence>
<evidence type="ECO:0000313" key="6">
    <source>
        <dbReference type="EMBL" id="PXX77165.1"/>
    </source>
</evidence>
<dbReference type="GO" id="GO:0003700">
    <property type="term" value="F:DNA-binding transcription factor activity"/>
    <property type="evidence" value="ECO:0007669"/>
    <property type="project" value="InterPro"/>
</dbReference>
<keyword evidence="7" id="KW-1185">Reference proteome</keyword>
<evidence type="ECO:0000256" key="2">
    <source>
        <dbReference type="ARBA" id="ARBA00023015"/>
    </source>
</evidence>
<reference evidence="6 7" key="1">
    <citation type="submission" date="2018-05" db="EMBL/GenBank/DDBJ databases">
        <title>Genomic Encyclopedia of Type Strains, Phase IV (KMG-IV): sequencing the most valuable type-strain genomes for metagenomic binning, comparative biology and taxonomic classification.</title>
        <authorList>
            <person name="Goeker M."/>
        </authorList>
    </citation>
    <scope>NUCLEOTIDE SEQUENCE [LARGE SCALE GENOMIC DNA]</scope>
    <source>
        <strain evidence="6 7">JC118</strain>
    </source>
</reference>
<comment type="caution">
    <text evidence="6">The sequence shown here is derived from an EMBL/GenBank/DDBJ whole genome shotgun (WGS) entry which is preliminary data.</text>
</comment>
<dbReference type="SUPFAM" id="SSF46955">
    <property type="entry name" value="Putative DNA-binding domain"/>
    <property type="match status" value="1"/>
</dbReference>
<dbReference type="PROSITE" id="PS50937">
    <property type="entry name" value="HTH_MERR_2"/>
    <property type="match status" value="1"/>
</dbReference>
<protein>
    <submittedName>
        <fullName evidence="6">DNA-binding transcriptional MerR regulator</fullName>
    </submittedName>
</protein>
<evidence type="ECO:0000256" key="1">
    <source>
        <dbReference type="ARBA" id="ARBA00022491"/>
    </source>
</evidence>
<name>A0A318KMS5_9FIRM</name>
<dbReference type="InterPro" id="IPR000551">
    <property type="entry name" value="MerR-type_HTH_dom"/>
</dbReference>
<evidence type="ECO:0000256" key="3">
    <source>
        <dbReference type="ARBA" id="ARBA00023125"/>
    </source>
</evidence>
<evidence type="ECO:0000259" key="5">
    <source>
        <dbReference type="PROSITE" id="PS50937"/>
    </source>
</evidence>
<evidence type="ECO:0000256" key="4">
    <source>
        <dbReference type="ARBA" id="ARBA00023163"/>
    </source>
</evidence>
<gene>
    <name evidence="6" type="ORF">DES51_112105</name>
</gene>
<feature type="domain" description="HTH merR-type" evidence="5">
    <location>
        <begin position="1"/>
        <end position="69"/>
    </location>
</feature>
<dbReference type="SMART" id="SM00422">
    <property type="entry name" value="HTH_MERR"/>
    <property type="match status" value="1"/>
</dbReference>
<keyword evidence="1" id="KW-0678">Repressor</keyword>
<organism evidence="6 7">
    <name type="scientific">Dielma fastidiosa</name>
    <dbReference type="NCBI Taxonomy" id="1034346"/>
    <lineage>
        <taxon>Bacteria</taxon>
        <taxon>Bacillati</taxon>
        <taxon>Bacillota</taxon>
        <taxon>Erysipelotrichia</taxon>
        <taxon>Erysipelotrichales</taxon>
        <taxon>Erysipelotrichaceae</taxon>
        <taxon>Dielma</taxon>
    </lineage>
</organism>
<dbReference type="Pfam" id="PF13411">
    <property type="entry name" value="MerR_1"/>
    <property type="match status" value="1"/>
</dbReference>
<sequence length="343" mass="40674">MKISDVCKATGLTKKAIYYYINAQLLNPERDKHNSYHHFSEEDLHRLRIIAVMRNFGMSCEQMKLAFRYPNMVNFFMHQHMETLRQQLASNLENVRSISSLLLSMPPQYNIDSLDEFLDRQYQLTDQERSALDFLCPSQDARMVSIFIWCTFLDVEESEYRHFLWRKMTELTQKELSGSLRYVAKVIYSTDPKYIRSNSLNRYQDSMLVIKMNNASKENVKQRLINDLITLSNDETLQIYWNLNYEKVMFPIFNLKNGPLNELMIQYNENYKLYLNHLNICVNEVAWELLHGSLNDLYQSLKQVLHDQFDIENYPGIIGYNSFEKALYTQLPIPVMKKILASE</sequence>
<dbReference type="Gene3D" id="1.10.1660.10">
    <property type="match status" value="1"/>
</dbReference>
<dbReference type="EMBL" id="QJKH01000012">
    <property type="protein sequence ID" value="PXX77165.1"/>
    <property type="molecule type" value="Genomic_DNA"/>
</dbReference>
<dbReference type="GO" id="GO:0003677">
    <property type="term" value="F:DNA binding"/>
    <property type="evidence" value="ECO:0007669"/>
    <property type="project" value="UniProtKB-KW"/>
</dbReference>
<dbReference type="PANTHER" id="PTHR30204">
    <property type="entry name" value="REDOX-CYCLING DRUG-SENSING TRANSCRIPTIONAL ACTIVATOR SOXR"/>
    <property type="match status" value="1"/>
</dbReference>
<dbReference type="InterPro" id="IPR047057">
    <property type="entry name" value="MerR_fam"/>
</dbReference>
<proteinExistence type="predicted"/>